<dbReference type="Pfam" id="PF13843">
    <property type="entry name" value="DDE_Tnp_1_7"/>
    <property type="match status" value="1"/>
</dbReference>
<evidence type="ECO:0000313" key="3">
    <source>
        <dbReference type="Proteomes" id="UP000261420"/>
    </source>
</evidence>
<dbReference type="PANTHER" id="PTHR47272">
    <property type="entry name" value="DDE_TNP_1_7 DOMAIN-CONTAINING PROTEIN"/>
    <property type="match status" value="1"/>
</dbReference>
<proteinExistence type="predicted"/>
<feature type="domain" description="PiggyBac transposable element-derived protein" evidence="1">
    <location>
        <begin position="187"/>
        <end position="536"/>
    </location>
</feature>
<dbReference type="OMA" id="TTCNIFL"/>
<dbReference type="PANTHER" id="PTHR47272:SF2">
    <property type="entry name" value="PIGGYBAC TRANSPOSABLE ELEMENT-DERIVED PROTEIN 3-LIKE"/>
    <property type="match status" value="1"/>
</dbReference>
<evidence type="ECO:0000259" key="1">
    <source>
        <dbReference type="Pfam" id="PF13843"/>
    </source>
</evidence>
<dbReference type="AlphaFoldDB" id="A0A3B4UQZ8"/>
<organism evidence="2 3">
    <name type="scientific">Seriola dumerili</name>
    <name type="common">Greater amberjack</name>
    <name type="synonym">Caranx dumerili</name>
    <dbReference type="NCBI Taxonomy" id="41447"/>
    <lineage>
        <taxon>Eukaryota</taxon>
        <taxon>Metazoa</taxon>
        <taxon>Chordata</taxon>
        <taxon>Craniata</taxon>
        <taxon>Vertebrata</taxon>
        <taxon>Euteleostomi</taxon>
        <taxon>Actinopterygii</taxon>
        <taxon>Neopterygii</taxon>
        <taxon>Teleostei</taxon>
        <taxon>Neoteleostei</taxon>
        <taxon>Acanthomorphata</taxon>
        <taxon>Carangaria</taxon>
        <taxon>Carangiformes</taxon>
        <taxon>Carangidae</taxon>
        <taxon>Seriola</taxon>
    </lineage>
</organism>
<protein>
    <recommendedName>
        <fullName evidence="1">PiggyBac transposable element-derived protein domain-containing protein</fullName>
    </recommendedName>
</protein>
<dbReference type="Proteomes" id="UP000261420">
    <property type="component" value="Unplaced"/>
</dbReference>
<accession>A0A3B4UQZ8</accession>
<name>A0A3B4UQZ8_SERDU</name>
<reference evidence="2" key="2">
    <citation type="submission" date="2025-09" db="UniProtKB">
        <authorList>
            <consortium name="Ensembl"/>
        </authorList>
    </citation>
    <scope>IDENTIFICATION</scope>
</reference>
<dbReference type="GeneTree" id="ENSGT00940000166049"/>
<dbReference type="InterPro" id="IPR029526">
    <property type="entry name" value="PGBD"/>
</dbReference>
<evidence type="ECO:0000313" key="2">
    <source>
        <dbReference type="Ensembl" id="ENSSDUP00000020195.1"/>
    </source>
</evidence>
<reference evidence="2" key="1">
    <citation type="submission" date="2025-08" db="UniProtKB">
        <authorList>
            <consortium name="Ensembl"/>
        </authorList>
    </citation>
    <scope>IDENTIFICATION</scope>
</reference>
<dbReference type="Ensembl" id="ENSSDUT00000020551.1">
    <property type="protein sequence ID" value="ENSSDUP00000020195.1"/>
    <property type="gene ID" value="ENSSDUG00000014688.1"/>
</dbReference>
<sequence>MNHFMHIVSGELIGVQYLFRQTGHALQDMHPDSGETAQLIEQHDVEDKIEEDEGFSDISDDPTVLEVPHAQSSPTQGGHMDIFLRWPSASPPQLLVHPPWLTIHPPWLPSDQAEQSTSMSSRSPLWSKNSKYTLSLYSKKNNLFSLTIETHFNFVFLPLLIFFRFKFQLDDPVIIQSNDAMTRQNWTPMYYFKQYIDDSVFEGMALCTNQREVLVSGATLNTTPEELKTLFGNSIYVSCLGYPNIQMYWASNTRLQIVAESMTRNRFYKLRNSIKIVNDLDVLDDEKTSDLLWKIRPLLTKVRQGCLSLPRTGKLCIDEQMVPFTGKPHPTGLKVFVLAAPTGLVLDFVVYQGKTTFTVTEGKGIREQAVLHLAESVPRGTHLFFDRFFTTINLLGTLMAKGMTGTGTLMTNRVPKECKIIGDKPFKKKGRGASEMVVRRSTPELAVIKWLDNKPVAMASSAYGIEPQDTRRRWSKKDKRFVQVSRPLAIAEYNTNMGGVDLVDRMLSFYRMASHTRKWTVRAVFHFFDLAITNSWLQYKSDSQFLGKKPLKFLDFKLLLVASDSEDDYTPPRQKWKPQPNAALRHYGAIHLPEMVDETHASRCRRSSCKSKTYVMCTKCKVFLCVSKKGNCFMKYHTK</sequence>
<keyword evidence="3" id="KW-1185">Reference proteome</keyword>